<evidence type="ECO:0000313" key="3">
    <source>
        <dbReference type="Proteomes" id="UP000663760"/>
    </source>
</evidence>
<evidence type="ECO:0000256" key="1">
    <source>
        <dbReference type="SAM" id="MobiDB-lite"/>
    </source>
</evidence>
<accession>A0A7I8KRC9</accession>
<keyword evidence="3" id="KW-1185">Reference proteome</keyword>
<name>A0A7I8KRC9_SPIIN</name>
<reference evidence="2" key="1">
    <citation type="submission" date="2020-02" db="EMBL/GenBank/DDBJ databases">
        <authorList>
            <person name="Scholz U."/>
            <person name="Mascher M."/>
            <person name="Fiebig A."/>
        </authorList>
    </citation>
    <scope>NUCLEOTIDE SEQUENCE</scope>
</reference>
<feature type="compositionally biased region" description="Polar residues" evidence="1">
    <location>
        <begin position="66"/>
        <end position="86"/>
    </location>
</feature>
<evidence type="ECO:0000313" key="2">
    <source>
        <dbReference type="EMBL" id="CAA7400383.1"/>
    </source>
</evidence>
<dbReference type="AlphaFoldDB" id="A0A7I8KRC9"/>
<feature type="region of interest" description="Disordered" evidence="1">
    <location>
        <begin position="1"/>
        <end position="100"/>
    </location>
</feature>
<dbReference type="Proteomes" id="UP000663760">
    <property type="component" value="Chromosome 8"/>
</dbReference>
<feature type="compositionally biased region" description="Basic and acidic residues" evidence="1">
    <location>
        <begin position="1"/>
        <end position="27"/>
    </location>
</feature>
<gene>
    <name evidence="2" type="ORF">SI8410_08011061</name>
</gene>
<feature type="compositionally biased region" description="Polar residues" evidence="1">
    <location>
        <begin position="28"/>
        <end position="37"/>
    </location>
</feature>
<sequence>MEIEREKVEKSLTRRIESRAASERMSEQETTPGQAASSWDLAFSMTSNPRRPSLPKAMFSCFPSGRNISTDPSQPCENSRTVSCSHIRQREGGGGGCRPG</sequence>
<proteinExistence type="predicted"/>
<protein>
    <submittedName>
        <fullName evidence="2">Uncharacterized protein</fullName>
    </submittedName>
</protein>
<organism evidence="2 3">
    <name type="scientific">Spirodela intermedia</name>
    <name type="common">Intermediate duckweed</name>
    <dbReference type="NCBI Taxonomy" id="51605"/>
    <lineage>
        <taxon>Eukaryota</taxon>
        <taxon>Viridiplantae</taxon>
        <taxon>Streptophyta</taxon>
        <taxon>Embryophyta</taxon>
        <taxon>Tracheophyta</taxon>
        <taxon>Spermatophyta</taxon>
        <taxon>Magnoliopsida</taxon>
        <taxon>Liliopsida</taxon>
        <taxon>Araceae</taxon>
        <taxon>Lemnoideae</taxon>
        <taxon>Spirodela</taxon>
    </lineage>
</organism>
<dbReference type="EMBL" id="LR746271">
    <property type="protein sequence ID" value="CAA7400383.1"/>
    <property type="molecule type" value="Genomic_DNA"/>
</dbReference>